<organism evidence="1 2">
    <name type="scientific">Nesidiocoris tenuis</name>
    <dbReference type="NCBI Taxonomy" id="355587"/>
    <lineage>
        <taxon>Eukaryota</taxon>
        <taxon>Metazoa</taxon>
        <taxon>Ecdysozoa</taxon>
        <taxon>Arthropoda</taxon>
        <taxon>Hexapoda</taxon>
        <taxon>Insecta</taxon>
        <taxon>Pterygota</taxon>
        <taxon>Neoptera</taxon>
        <taxon>Paraneoptera</taxon>
        <taxon>Hemiptera</taxon>
        <taxon>Heteroptera</taxon>
        <taxon>Panheteroptera</taxon>
        <taxon>Cimicomorpha</taxon>
        <taxon>Miridae</taxon>
        <taxon>Dicyphina</taxon>
        <taxon>Nesidiocoris</taxon>
    </lineage>
</organism>
<dbReference type="Proteomes" id="UP000479000">
    <property type="component" value="Unassembled WGS sequence"/>
</dbReference>
<gene>
    <name evidence="1" type="ORF">NTEN_LOCUS24294</name>
</gene>
<sequence length="65" mass="7126">MCSSPSYTHSPLSNHPHLRSFPYSRAPSALVLFYASSDDIARNLNTPAELVYTSLEYGSTGSRTC</sequence>
<keyword evidence="2" id="KW-1185">Reference proteome</keyword>
<evidence type="ECO:0000313" key="1">
    <source>
        <dbReference type="EMBL" id="CAB0020742.1"/>
    </source>
</evidence>
<protein>
    <submittedName>
        <fullName evidence="1">Uncharacterized protein</fullName>
    </submittedName>
</protein>
<name>A0A6H5HQC6_9HEMI</name>
<dbReference type="EMBL" id="CADCXU010035676">
    <property type="protein sequence ID" value="CAB0020742.1"/>
    <property type="molecule type" value="Genomic_DNA"/>
</dbReference>
<evidence type="ECO:0000313" key="2">
    <source>
        <dbReference type="Proteomes" id="UP000479000"/>
    </source>
</evidence>
<accession>A0A6H5HQC6</accession>
<feature type="non-terminal residue" evidence="1">
    <location>
        <position position="65"/>
    </location>
</feature>
<proteinExistence type="predicted"/>
<dbReference type="AlphaFoldDB" id="A0A6H5HQC6"/>
<reference evidence="1 2" key="1">
    <citation type="submission" date="2020-02" db="EMBL/GenBank/DDBJ databases">
        <authorList>
            <person name="Ferguson B K."/>
        </authorList>
    </citation>
    <scope>NUCLEOTIDE SEQUENCE [LARGE SCALE GENOMIC DNA]</scope>
</reference>